<sequence>RSCFYAIGSQDATGANRTHVPGNTPSYVAVTPEEVQDVESPSRSGGDSQASVSSTDYFYPNTAAFASDTPQYKHFLNPAVENQEQGTRTTDEEGIQDDNNDDSRPRLSTGVSPQSYLGHWEGGGEALITAFAERWHLETNNFHFKWGEITITLEDVLRLIGLRVGGDMTVVQGKWGATNVKQVFKDYFYQSDQVYLDLKAGGTGISLSLAKMVDFFASKVITNAAANASSSVETPRLSSRAVAKAYMLYVLGAFIFSTKKGTGVSPKYLNFFESKNSDITWSWGAATLAHLYYSLGTYSRVNAKALACCTTLLEVVWDQYLEKRANRHVFKKVASFTSFIRSPEHIEAYYPEKVHRRFNRRQYVPRNPICLEDSGLRFAVQPGAYKPKYNWADLFSEGKWKDSLITTRGRKVHDGIPDFVEGYFECGGVGSPVRGGGVESPVGGGGGGSFLQREHFQGQNEDIISRLEEEIFNLKLENEAKQVVDSICEKDFCGSEKKLNDKNLECSSLKEFNKKLLEDVSSLKKTLAELNLQLQKKLDKCGKLASINVKLVNEVVNLQPQPLAGVWHITLKGAIEGREGDFQDPEDPTLEELGRQFTKLLAIAQEGPKGEYSDDFTLEGGSITR</sequence>
<dbReference type="AlphaFoldDB" id="A0A7J7PAD1"/>
<dbReference type="InterPro" id="IPR019557">
    <property type="entry name" value="AminoTfrase-like_pln_mobile"/>
</dbReference>
<keyword evidence="1" id="KW-0175">Coiled coil</keyword>
<evidence type="ECO:0000256" key="1">
    <source>
        <dbReference type="SAM" id="Coils"/>
    </source>
</evidence>
<feature type="coiled-coil region" evidence="1">
    <location>
        <begin position="513"/>
        <end position="540"/>
    </location>
</feature>
<organism evidence="4 5">
    <name type="scientific">Kingdonia uniflora</name>
    <dbReference type="NCBI Taxonomy" id="39325"/>
    <lineage>
        <taxon>Eukaryota</taxon>
        <taxon>Viridiplantae</taxon>
        <taxon>Streptophyta</taxon>
        <taxon>Embryophyta</taxon>
        <taxon>Tracheophyta</taxon>
        <taxon>Spermatophyta</taxon>
        <taxon>Magnoliopsida</taxon>
        <taxon>Ranunculales</taxon>
        <taxon>Circaeasteraceae</taxon>
        <taxon>Kingdonia</taxon>
    </lineage>
</organism>
<evidence type="ECO:0000313" key="5">
    <source>
        <dbReference type="Proteomes" id="UP000541444"/>
    </source>
</evidence>
<feature type="compositionally biased region" description="Polar residues" evidence="2">
    <location>
        <begin position="39"/>
        <end position="54"/>
    </location>
</feature>
<comment type="caution">
    <text evidence="4">The sequence shown here is derived from an EMBL/GenBank/DDBJ whole genome shotgun (WGS) entry which is preliminary data.</text>
</comment>
<dbReference type="OrthoDB" id="684301at2759"/>
<proteinExistence type="predicted"/>
<dbReference type="EMBL" id="JACGCM010000119">
    <property type="protein sequence ID" value="KAF6176290.1"/>
    <property type="molecule type" value="Genomic_DNA"/>
</dbReference>
<protein>
    <recommendedName>
        <fullName evidence="3">Aminotransferase-like plant mobile domain-containing protein</fullName>
    </recommendedName>
</protein>
<evidence type="ECO:0000313" key="4">
    <source>
        <dbReference type="EMBL" id="KAF6176290.1"/>
    </source>
</evidence>
<reference evidence="4 5" key="1">
    <citation type="journal article" date="2020" name="IScience">
        <title>Genome Sequencing of the Endangered Kingdonia uniflora (Circaeasteraceae, Ranunculales) Reveals Potential Mechanisms of Evolutionary Specialization.</title>
        <authorList>
            <person name="Sun Y."/>
            <person name="Deng T."/>
            <person name="Zhang A."/>
            <person name="Moore M.J."/>
            <person name="Landis J.B."/>
            <person name="Lin N."/>
            <person name="Zhang H."/>
            <person name="Zhang X."/>
            <person name="Huang J."/>
            <person name="Zhang X."/>
            <person name="Sun H."/>
            <person name="Wang H."/>
        </authorList>
    </citation>
    <scope>NUCLEOTIDE SEQUENCE [LARGE SCALE GENOMIC DNA]</scope>
    <source>
        <strain evidence="4">TB1705</strain>
        <tissue evidence="4">Leaf</tissue>
    </source>
</reference>
<feature type="region of interest" description="Disordered" evidence="2">
    <location>
        <begin position="79"/>
        <end position="112"/>
    </location>
</feature>
<evidence type="ECO:0000256" key="2">
    <source>
        <dbReference type="SAM" id="MobiDB-lite"/>
    </source>
</evidence>
<accession>A0A7J7PAD1</accession>
<dbReference type="PANTHER" id="PTHR46033">
    <property type="entry name" value="PROTEIN MAIN-LIKE 2"/>
    <property type="match status" value="1"/>
</dbReference>
<feature type="non-terminal residue" evidence="4">
    <location>
        <position position="1"/>
    </location>
</feature>
<dbReference type="GO" id="GO:0010073">
    <property type="term" value="P:meristem maintenance"/>
    <property type="evidence" value="ECO:0007669"/>
    <property type="project" value="InterPro"/>
</dbReference>
<dbReference type="PANTHER" id="PTHR46033:SF1">
    <property type="entry name" value="PROTEIN MAIN-LIKE 2"/>
    <property type="match status" value="1"/>
</dbReference>
<keyword evidence="5" id="KW-1185">Reference proteome</keyword>
<dbReference type="Proteomes" id="UP000541444">
    <property type="component" value="Unassembled WGS sequence"/>
</dbReference>
<dbReference type="Pfam" id="PF10536">
    <property type="entry name" value="PMD"/>
    <property type="match status" value="1"/>
</dbReference>
<dbReference type="InterPro" id="IPR044824">
    <property type="entry name" value="MAIN-like"/>
</dbReference>
<gene>
    <name evidence="4" type="ORF">GIB67_023581</name>
</gene>
<feature type="compositionally biased region" description="Polar residues" evidence="2">
    <location>
        <begin position="10"/>
        <end position="26"/>
    </location>
</feature>
<feature type="region of interest" description="Disordered" evidence="2">
    <location>
        <begin position="1"/>
        <end position="54"/>
    </location>
</feature>
<evidence type="ECO:0000259" key="3">
    <source>
        <dbReference type="Pfam" id="PF10536"/>
    </source>
</evidence>
<feature type="domain" description="Aminotransferase-like plant mobile" evidence="3">
    <location>
        <begin position="125"/>
        <end position="317"/>
    </location>
</feature>
<name>A0A7J7PAD1_9MAGN</name>